<keyword evidence="1" id="KW-0732">Signal</keyword>
<accession>A0A914Y6W5</accession>
<organism evidence="2 3">
    <name type="scientific">Panagrolaimus superbus</name>
    <dbReference type="NCBI Taxonomy" id="310955"/>
    <lineage>
        <taxon>Eukaryota</taxon>
        <taxon>Metazoa</taxon>
        <taxon>Ecdysozoa</taxon>
        <taxon>Nematoda</taxon>
        <taxon>Chromadorea</taxon>
        <taxon>Rhabditida</taxon>
        <taxon>Tylenchina</taxon>
        <taxon>Panagrolaimomorpha</taxon>
        <taxon>Panagrolaimoidea</taxon>
        <taxon>Panagrolaimidae</taxon>
        <taxon>Panagrolaimus</taxon>
    </lineage>
</organism>
<evidence type="ECO:0000313" key="2">
    <source>
        <dbReference type="Proteomes" id="UP000887577"/>
    </source>
</evidence>
<evidence type="ECO:0000256" key="1">
    <source>
        <dbReference type="SAM" id="SignalP"/>
    </source>
</evidence>
<feature type="chain" id="PRO_5038054332" evidence="1">
    <location>
        <begin position="21"/>
        <end position="392"/>
    </location>
</feature>
<protein>
    <submittedName>
        <fullName evidence="3">Uncharacterized protein</fullName>
    </submittedName>
</protein>
<proteinExistence type="predicted"/>
<dbReference type="Proteomes" id="UP000887577">
    <property type="component" value="Unplaced"/>
</dbReference>
<reference evidence="3" key="1">
    <citation type="submission" date="2022-11" db="UniProtKB">
        <authorList>
            <consortium name="WormBaseParasite"/>
        </authorList>
    </citation>
    <scope>IDENTIFICATION</scope>
</reference>
<dbReference type="WBParaSite" id="PSU_v2.g15953.t1">
    <property type="protein sequence ID" value="PSU_v2.g15953.t1"/>
    <property type="gene ID" value="PSU_v2.g15953"/>
</dbReference>
<sequence>MGFIFKTILILIYFLVFINADSVNGPNYPTNYIAPISGQLNLPTNYVPVSQQSVAVNLNNGGVLTSENINQYLAGVNDFGTNGGIIAAGLNGLSGTNGLLTGSLGTNNGLINAGLNGLSGFTDIQTSEIIRRQIQTSNLNALNANNGYQVVNGPNAINTLIDKTTGATIGYVGANGVVTPVTTTSNSIQTGYGNTLYPINNGYQSNGFTPLTGITGLNGLQNGYGNGLNGYQVINGPNGINTVIDQTTGATIGYVGANGVVTPVNAGINSLQTGYGNGFDGLNPLQLGNLYPPTGIFTNQGIMNGLTNTGLNPYNSYQNGYGSLYPTTMGTGLPGMNGYPYTNGINNVMNPYYGQQFGYNGNPFTGQLQYPGYPINGNSGSNSQASASSKSF</sequence>
<evidence type="ECO:0000313" key="3">
    <source>
        <dbReference type="WBParaSite" id="PSU_v2.g15953.t1"/>
    </source>
</evidence>
<keyword evidence="2" id="KW-1185">Reference proteome</keyword>
<dbReference type="AlphaFoldDB" id="A0A914Y6W5"/>
<name>A0A914Y6W5_9BILA</name>
<feature type="signal peptide" evidence="1">
    <location>
        <begin position="1"/>
        <end position="20"/>
    </location>
</feature>